<dbReference type="PROSITE" id="PS01031">
    <property type="entry name" value="SHSP"/>
    <property type="match status" value="1"/>
</dbReference>
<evidence type="ECO:0000313" key="5">
    <source>
        <dbReference type="EMBL" id="KAJ8421031.1"/>
    </source>
</evidence>
<dbReference type="AlphaFoldDB" id="A0A9Q1GHZ8"/>
<comment type="caution">
    <text evidence="5">The sequence shown here is derived from an EMBL/GenBank/DDBJ whole genome shotgun (WGS) entry which is preliminary data.</text>
</comment>
<name>A0A9Q1GHZ8_9CARY</name>
<evidence type="ECO:0000256" key="2">
    <source>
        <dbReference type="PROSITE-ProRule" id="PRU00285"/>
    </source>
</evidence>
<protein>
    <recommendedName>
        <fullName evidence="4">SHSP domain-containing protein</fullName>
    </recommendedName>
</protein>
<dbReference type="Gene3D" id="2.60.40.790">
    <property type="match status" value="1"/>
</dbReference>
<feature type="domain" description="SHSP" evidence="4">
    <location>
        <begin position="50"/>
        <end position="153"/>
    </location>
</feature>
<keyword evidence="1" id="KW-0346">Stress response</keyword>
<sequence>MLHLDQQDVSNIDAIVAPYYSFYGPQLSLFDPLSLYLWEHFLPSPYVFSNMEPIAKTRIEYKEASEAHQCRVVILGVKKEDVKVEVDEGNMLHISAKRTHKREEKKDNYHRLEHGIAEFARWFKLPSNVKPEQMKSSADDGVLTVIIPKEKVN</sequence>
<dbReference type="PANTHER" id="PTHR11527">
    <property type="entry name" value="HEAT-SHOCK PROTEIN 20 FAMILY MEMBER"/>
    <property type="match status" value="1"/>
</dbReference>
<dbReference type="SUPFAM" id="SSF49764">
    <property type="entry name" value="HSP20-like chaperones"/>
    <property type="match status" value="1"/>
</dbReference>
<dbReference type="EMBL" id="JAKOGI010002967">
    <property type="protein sequence ID" value="KAJ8421031.1"/>
    <property type="molecule type" value="Genomic_DNA"/>
</dbReference>
<accession>A0A9Q1GHZ8</accession>
<dbReference type="OrthoDB" id="5511210at2759"/>
<proteinExistence type="inferred from homology"/>
<organism evidence="5 6">
    <name type="scientific">Carnegiea gigantea</name>
    <dbReference type="NCBI Taxonomy" id="171969"/>
    <lineage>
        <taxon>Eukaryota</taxon>
        <taxon>Viridiplantae</taxon>
        <taxon>Streptophyta</taxon>
        <taxon>Embryophyta</taxon>
        <taxon>Tracheophyta</taxon>
        <taxon>Spermatophyta</taxon>
        <taxon>Magnoliopsida</taxon>
        <taxon>eudicotyledons</taxon>
        <taxon>Gunneridae</taxon>
        <taxon>Pentapetalae</taxon>
        <taxon>Caryophyllales</taxon>
        <taxon>Cactineae</taxon>
        <taxon>Cactaceae</taxon>
        <taxon>Cactoideae</taxon>
        <taxon>Echinocereeae</taxon>
        <taxon>Carnegiea</taxon>
    </lineage>
</organism>
<evidence type="ECO:0000256" key="1">
    <source>
        <dbReference type="ARBA" id="ARBA00023016"/>
    </source>
</evidence>
<dbReference type="InterPro" id="IPR002068">
    <property type="entry name" value="A-crystallin/Hsp20_dom"/>
</dbReference>
<evidence type="ECO:0000259" key="4">
    <source>
        <dbReference type="PROSITE" id="PS01031"/>
    </source>
</evidence>
<gene>
    <name evidence="5" type="ORF">Cgig2_032143</name>
</gene>
<dbReference type="Pfam" id="PF00011">
    <property type="entry name" value="HSP20"/>
    <property type="match status" value="1"/>
</dbReference>
<dbReference type="InterPro" id="IPR031107">
    <property type="entry name" value="Small_HSP"/>
</dbReference>
<evidence type="ECO:0000256" key="3">
    <source>
        <dbReference type="RuleBase" id="RU003616"/>
    </source>
</evidence>
<reference evidence="5" key="1">
    <citation type="submission" date="2022-04" db="EMBL/GenBank/DDBJ databases">
        <title>Carnegiea gigantea Genome sequencing and assembly v2.</title>
        <authorList>
            <person name="Copetti D."/>
            <person name="Sanderson M.J."/>
            <person name="Burquez A."/>
            <person name="Wojciechowski M.F."/>
        </authorList>
    </citation>
    <scope>NUCLEOTIDE SEQUENCE</scope>
    <source>
        <strain evidence="5">SGP5-SGP5p</strain>
        <tissue evidence="5">Aerial part</tissue>
    </source>
</reference>
<comment type="similarity">
    <text evidence="2 3">Belongs to the small heat shock protein (HSP20) family.</text>
</comment>
<keyword evidence="6" id="KW-1185">Reference proteome</keyword>
<dbReference type="InterPro" id="IPR008978">
    <property type="entry name" value="HSP20-like_chaperone"/>
</dbReference>
<dbReference type="Proteomes" id="UP001153076">
    <property type="component" value="Unassembled WGS sequence"/>
</dbReference>
<evidence type="ECO:0000313" key="6">
    <source>
        <dbReference type="Proteomes" id="UP001153076"/>
    </source>
</evidence>